<dbReference type="EMBL" id="FOGT01000003">
    <property type="protein sequence ID" value="SER69654.1"/>
    <property type="molecule type" value="Genomic_DNA"/>
</dbReference>
<gene>
    <name evidence="1" type="ORF">SAMN05518684_10359</name>
</gene>
<dbReference type="AlphaFoldDB" id="A0A1H9RAA1"/>
<evidence type="ECO:0008006" key="3">
    <source>
        <dbReference type="Google" id="ProtNLM"/>
    </source>
</evidence>
<keyword evidence="2" id="KW-1185">Reference proteome</keyword>
<name>A0A1H9RAA1_9BACI</name>
<protein>
    <recommendedName>
        <fullName evidence="3">DUF2624 domain-containing protein</fullName>
    </recommendedName>
</protein>
<dbReference type="Pfam" id="PF11116">
    <property type="entry name" value="DUF2624"/>
    <property type="match status" value="1"/>
</dbReference>
<organism evidence="1 2">
    <name type="scientific">Salipaludibacillus aurantiacus</name>
    <dbReference type="NCBI Taxonomy" id="1601833"/>
    <lineage>
        <taxon>Bacteria</taxon>
        <taxon>Bacillati</taxon>
        <taxon>Bacillota</taxon>
        <taxon>Bacilli</taxon>
        <taxon>Bacillales</taxon>
        <taxon>Bacillaceae</taxon>
    </lineage>
</organism>
<evidence type="ECO:0000313" key="2">
    <source>
        <dbReference type="Proteomes" id="UP000198571"/>
    </source>
</evidence>
<accession>A0A1H9RAA1</accession>
<reference evidence="2" key="1">
    <citation type="submission" date="2016-10" db="EMBL/GenBank/DDBJ databases">
        <authorList>
            <person name="Varghese N."/>
            <person name="Submissions S."/>
        </authorList>
    </citation>
    <scope>NUCLEOTIDE SEQUENCE [LARGE SCALE GENOMIC DNA]</scope>
    <source>
        <strain evidence="2">S9</strain>
    </source>
</reference>
<sequence>MNHVIKDLINKKVNSLTLKDLIRLSHQEGIPLTVKEGKKVLEIIHQQPFDISDKKKVNELKQKLQKEFPKHSQSALALLKQYEHYLD</sequence>
<dbReference type="Proteomes" id="UP000198571">
    <property type="component" value="Unassembled WGS sequence"/>
</dbReference>
<dbReference type="OrthoDB" id="2969753at2"/>
<dbReference type="InterPro" id="IPR020277">
    <property type="entry name" value="DUF2624"/>
</dbReference>
<evidence type="ECO:0000313" key="1">
    <source>
        <dbReference type="EMBL" id="SER69654.1"/>
    </source>
</evidence>
<proteinExistence type="predicted"/>